<evidence type="ECO:0000256" key="9">
    <source>
        <dbReference type="SAM" id="MobiDB-lite"/>
    </source>
</evidence>
<keyword evidence="5" id="KW-0368">Histidine biosynthesis</keyword>
<feature type="transmembrane region" description="Helical" evidence="10">
    <location>
        <begin position="21"/>
        <end position="44"/>
    </location>
</feature>
<evidence type="ECO:0000256" key="1">
    <source>
        <dbReference type="ARBA" id="ARBA00005091"/>
    </source>
</evidence>
<dbReference type="NCBIfam" id="TIGR01855">
    <property type="entry name" value="IMP_synth_hisH"/>
    <property type="match status" value="1"/>
</dbReference>
<evidence type="ECO:0000256" key="6">
    <source>
        <dbReference type="ARBA" id="ARBA00023239"/>
    </source>
</evidence>
<feature type="compositionally biased region" description="Polar residues" evidence="9">
    <location>
        <begin position="350"/>
        <end position="362"/>
    </location>
</feature>
<evidence type="ECO:0000256" key="8">
    <source>
        <dbReference type="ARBA" id="ARBA00049534"/>
    </source>
</evidence>
<reference evidence="12 13" key="1">
    <citation type="journal article" date="2024" name="Nat. Commun.">
        <title>Phylogenomics reveals the evolutionary origins of lichenization in chlorophyte algae.</title>
        <authorList>
            <person name="Puginier C."/>
            <person name="Libourel C."/>
            <person name="Otte J."/>
            <person name="Skaloud P."/>
            <person name="Haon M."/>
            <person name="Grisel S."/>
            <person name="Petersen M."/>
            <person name="Berrin J.G."/>
            <person name="Delaux P.M."/>
            <person name="Dal Grande F."/>
            <person name="Keller J."/>
        </authorList>
    </citation>
    <scope>NUCLEOTIDE SEQUENCE [LARGE SCALE GENOMIC DNA]</scope>
    <source>
        <strain evidence="12 13">SAG 2523</strain>
    </source>
</reference>
<dbReference type="GO" id="GO:0000105">
    <property type="term" value="P:L-histidine biosynthetic process"/>
    <property type="evidence" value="ECO:0007669"/>
    <property type="project" value="UniProtKB-KW"/>
</dbReference>
<dbReference type="Proteomes" id="UP001485043">
    <property type="component" value="Unassembled WGS sequence"/>
</dbReference>
<dbReference type="Gene3D" id="3.40.50.880">
    <property type="match status" value="1"/>
</dbReference>
<feature type="transmembrane region" description="Helical" evidence="10">
    <location>
        <begin position="169"/>
        <end position="192"/>
    </location>
</feature>
<keyword evidence="4" id="KW-0315">Glutamine amidotransferase</keyword>
<dbReference type="Pfam" id="PF00117">
    <property type="entry name" value="GATase"/>
    <property type="match status" value="1"/>
</dbReference>
<dbReference type="GO" id="GO:0047793">
    <property type="term" value="F:cycloeucalenol cycloisomerase activity"/>
    <property type="evidence" value="ECO:0007669"/>
    <property type="project" value="InterPro"/>
</dbReference>
<dbReference type="SUPFAM" id="SSF52317">
    <property type="entry name" value="Class I glutamine amidotransferase-like"/>
    <property type="match status" value="1"/>
</dbReference>
<sequence>MVGDREGLWLAQHPGKRWTELFFLAYSPFWIVWALGIVVPFEIYEKCDEWGYMAIGLGASLPCFLLPPLLQPQSERQRPFWQRHWVKANVWIAIFSFIGNYFWTHYFYDLLGASYTFKSWRLNDVPITLYFMTHAYFCFYHTLSNLALRRLRHAFQTSSRLYRVSAMGLAVFLMAYTTAIMETLTIAHFPYYTFRDRQQMSKVQGLVDALREYIQAGRPFLGICLGLQLLFEGSEENGGVEGLGLIPGRCAALSSLPWPPSTPYWLNDLDQWKASSLLQSVGDRRAYFVHSYCATPTPANDDWVLATSHYGMDFVAAIRQGDVHATQFHPEKSGPVGLAIIDSFLNSDGSTKPEQVAAQVSSPAAPLGSLESPFKA</sequence>
<feature type="non-terminal residue" evidence="12">
    <location>
        <position position="376"/>
    </location>
</feature>
<evidence type="ECO:0000256" key="3">
    <source>
        <dbReference type="ARBA" id="ARBA00022801"/>
    </source>
</evidence>
<feature type="transmembrane region" description="Helical" evidence="10">
    <location>
        <begin position="128"/>
        <end position="148"/>
    </location>
</feature>
<proteinExistence type="predicted"/>
<dbReference type="GO" id="GO:0016763">
    <property type="term" value="F:pentosyltransferase activity"/>
    <property type="evidence" value="ECO:0007669"/>
    <property type="project" value="InterPro"/>
</dbReference>
<dbReference type="GO" id="GO:0016829">
    <property type="term" value="F:lyase activity"/>
    <property type="evidence" value="ECO:0007669"/>
    <property type="project" value="UniProtKB-KW"/>
</dbReference>
<evidence type="ECO:0000313" key="12">
    <source>
        <dbReference type="EMBL" id="KAK9850469.1"/>
    </source>
</evidence>
<dbReference type="InterPro" id="IPR029062">
    <property type="entry name" value="Class_I_gatase-like"/>
</dbReference>
<evidence type="ECO:0000256" key="5">
    <source>
        <dbReference type="ARBA" id="ARBA00023102"/>
    </source>
</evidence>
<evidence type="ECO:0000256" key="10">
    <source>
        <dbReference type="SAM" id="Phobius"/>
    </source>
</evidence>
<feature type="transmembrane region" description="Helical" evidence="10">
    <location>
        <begin position="90"/>
        <end position="108"/>
    </location>
</feature>
<evidence type="ECO:0000256" key="2">
    <source>
        <dbReference type="ARBA" id="ARBA00022605"/>
    </source>
</evidence>
<gene>
    <name evidence="12" type="ORF">WJX84_012325</name>
</gene>
<evidence type="ECO:0000256" key="4">
    <source>
        <dbReference type="ARBA" id="ARBA00022962"/>
    </source>
</evidence>
<dbReference type="PROSITE" id="PS51273">
    <property type="entry name" value="GATASE_TYPE_1"/>
    <property type="match status" value="1"/>
</dbReference>
<feature type="region of interest" description="Disordered" evidence="9">
    <location>
        <begin position="350"/>
        <end position="376"/>
    </location>
</feature>
<evidence type="ECO:0000256" key="7">
    <source>
        <dbReference type="ARBA" id="ARBA00047838"/>
    </source>
</evidence>
<comment type="catalytic activity">
    <reaction evidence="8">
        <text>L-glutamine + H2O = L-glutamate + NH4(+)</text>
        <dbReference type="Rhea" id="RHEA:15889"/>
        <dbReference type="ChEBI" id="CHEBI:15377"/>
        <dbReference type="ChEBI" id="CHEBI:28938"/>
        <dbReference type="ChEBI" id="CHEBI:29985"/>
        <dbReference type="ChEBI" id="CHEBI:58359"/>
        <dbReference type="EC" id="3.5.1.2"/>
    </reaction>
</comment>
<comment type="catalytic activity">
    <reaction evidence="7">
        <text>5-[(5-phospho-1-deoxy-D-ribulos-1-ylimino)methylamino]-1-(5-phospho-beta-D-ribosyl)imidazole-4-carboxamide + L-glutamine = D-erythro-1-(imidazol-4-yl)glycerol 3-phosphate + 5-amino-1-(5-phospho-beta-D-ribosyl)imidazole-4-carboxamide + L-glutamate + H(+)</text>
        <dbReference type="Rhea" id="RHEA:24793"/>
        <dbReference type="ChEBI" id="CHEBI:15378"/>
        <dbReference type="ChEBI" id="CHEBI:29985"/>
        <dbReference type="ChEBI" id="CHEBI:58278"/>
        <dbReference type="ChEBI" id="CHEBI:58359"/>
        <dbReference type="ChEBI" id="CHEBI:58475"/>
        <dbReference type="ChEBI" id="CHEBI:58525"/>
        <dbReference type="EC" id="4.3.2.10"/>
    </reaction>
</comment>
<keyword evidence="2" id="KW-0028">Amino-acid biosynthesis</keyword>
<dbReference type="GO" id="GO:0004359">
    <property type="term" value="F:glutaminase activity"/>
    <property type="evidence" value="ECO:0007669"/>
    <property type="project" value="UniProtKB-EC"/>
</dbReference>
<organism evidence="12 13">
    <name type="scientific">Apatococcus fuscideae</name>
    <dbReference type="NCBI Taxonomy" id="2026836"/>
    <lineage>
        <taxon>Eukaryota</taxon>
        <taxon>Viridiplantae</taxon>
        <taxon>Chlorophyta</taxon>
        <taxon>core chlorophytes</taxon>
        <taxon>Trebouxiophyceae</taxon>
        <taxon>Chlorellales</taxon>
        <taxon>Chlorellaceae</taxon>
        <taxon>Apatococcus</taxon>
    </lineage>
</organism>
<protein>
    <recommendedName>
        <fullName evidence="11">Glutamine amidotransferase domain-containing protein</fullName>
    </recommendedName>
</protein>
<comment type="caution">
    <text evidence="12">The sequence shown here is derived from an EMBL/GenBank/DDBJ whole genome shotgun (WGS) entry which is preliminary data.</text>
</comment>
<keyword evidence="10" id="KW-0812">Transmembrane</keyword>
<accession>A0AAW1SQ85</accession>
<dbReference type="PANTHER" id="PTHR35136:SF1">
    <property type="entry name" value="CYCLOEUCALENOL CYCLOISOMERASE"/>
    <property type="match status" value="1"/>
</dbReference>
<keyword evidence="10" id="KW-1133">Transmembrane helix</keyword>
<name>A0AAW1SQ85_9CHLO</name>
<comment type="pathway">
    <text evidence="1">Amino-acid biosynthesis; L-histidine biosynthesis; L-histidine from 5-phospho-alpha-D-ribose 1-diphosphate: step 5/9.</text>
</comment>
<feature type="domain" description="Glutamine amidotransferase" evidence="11">
    <location>
        <begin position="202"/>
        <end position="334"/>
    </location>
</feature>
<keyword evidence="13" id="KW-1185">Reference proteome</keyword>
<keyword evidence="6" id="KW-0456">Lyase</keyword>
<dbReference type="AlphaFoldDB" id="A0AAW1SQ85"/>
<dbReference type="PANTHER" id="PTHR35136">
    <property type="entry name" value="CYCLOEUCALENOL CYCLOISOMERASE"/>
    <property type="match status" value="1"/>
</dbReference>
<feature type="transmembrane region" description="Helical" evidence="10">
    <location>
        <begin position="50"/>
        <end position="70"/>
    </location>
</feature>
<dbReference type="InterPro" id="IPR017926">
    <property type="entry name" value="GATASE"/>
</dbReference>
<dbReference type="EMBL" id="JALJOV010001285">
    <property type="protein sequence ID" value="KAK9850469.1"/>
    <property type="molecule type" value="Genomic_DNA"/>
</dbReference>
<keyword evidence="10" id="KW-0472">Membrane</keyword>
<dbReference type="InterPro" id="IPR020532">
    <property type="entry name" value="Cycloeucalenol_cycloisomerase"/>
</dbReference>
<dbReference type="InterPro" id="IPR010139">
    <property type="entry name" value="Imidazole-glycPsynth_HisH"/>
</dbReference>
<evidence type="ECO:0000259" key="11">
    <source>
        <dbReference type="Pfam" id="PF00117"/>
    </source>
</evidence>
<evidence type="ECO:0000313" key="13">
    <source>
        <dbReference type="Proteomes" id="UP001485043"/>
    </source>
</evidence>
<keyword evidence="3" id="KW-0378">Hydrolase</keyword>